<dbReference type="Proteomes" id="UP001596060">
    <property type="component" value="Unassembled WGS sequence"/>
</dbReference>
<sequence>MTSGIVVRRIGAADYPAYAAAFAALAARSREPNPHMSPAAIAAARVVVPEDRIVILAAWLSEALGSERLTGLWVLRRQRDWRTGFAPALTAPLLPLYEVSSLPVLDADHGEDAMQAMLRHVLAATDLPRTLALPLLPLQGFGFAALQEACRVTGSRLSTSERWQRPMMLPQAGDDAERYLRRALGQSYKKRMQQYRAVGKHGVLAFRRLRGVEAREALPQFLALEAAGWKGAAGTAIARLPQAQAYFDSLAAQFAATDALQLDILLLDGQPLAMGLLIESAGTRHFLKIAYDETQARHSPGRALTIAMLQADFAGTPPAVFDSGAGDGVDAGTYVWGERREMGNALIRLGEPEPGLPEGAARLRQGLRALRTQLQRKRAKTVA</sequence>
<gene>
    <name evidence="2" type="ORF">ACFPN9_00725</name>
</gene>
<reference evidence="3" key="1">
    <citation type="journal article" date="2019" name="Int. J. Syst. Evol. Microbiol.">
        <title>The Global Catalogue of Microorganisms (GCM) 10K type strain sequencing project: providing services to taxonomists for standard genome sequencing and annotation.</title>
        <authorList>
            <consortium name="The Broad Institute Genomics Platform"/>
            <consortium name="The Broad Institute Genome Sequencing Center for Infectious Disease"/>
            <person name="Wu L."/>
            <person name="Ma J."/>
        </authorList>
    </citation>
    <scope>NUCLEOTIDE SEQUENCE [LARGE SCALE GENOMIC DNA]</scope>
    <source>
        <strain evidence="3">CCUG 43117</strain>
    </source>
</reference>
<dbReference type="InterPro" id="IPR016181">
    <property type="entry name" value="Acyl_CoA_acyltransferase"/>
</dbReference>
<proteinExistence type="predicted"/>
<dbReference type="RefSeq" id="WP_066722112.1">
    <property type="nucleotide sequence ID" value="NZ_JBHSLU010000003.1"/>
</dbReference>
<dbReference type="InterPro" id="IPR038740">
    <property type="entry name" value="BioF2-like_GNAT_dom"/>
</dbReference>
<dbReference type="EMBL" id="JBHSLU010000003">
    <property type="protein sequence ID" value="MFC5503774.1"/>
    <property type="molecule type" value="Genomic_DNA"/>
</dbReference>
<organism evidence="2 3">
    <name type="scientific">Bosea massiliensis</name>
    <dbReference type="NCBI Taxonomy" id="151419"/>
    <lineage>
        <taxon>Bacteria</taxon>
        <taxon>Pseudomonadati</taxon>
        <taxon>Pseudomonadota</taxon>
        <taxon>Alphaproteobacteria</taxon>
        <taxon>Hyphomicrobiales</taxon>
        <taxon>Boseaceae</taxon>
        <taxon>Bosea</taxon>
    </lineage>
</organism>
<keyword evidence="3" id="KW-1185">Reference proteome</keyword>
<comment type="caution">
    <text evidence="2">The sequence shown here is derived from an EMBL/GenBank/DDBJ whole genome shotgun (WGS) entry which is preliminary data.</text>
</comment>
<dbReference type="Pfam" id="PF13480">
    <property type="entry name" value="Acetyltransf_6"/>
    <property type="match status" value="1"/>
</dbReference>
<protein>
    <submittedName>
        <fullName evidence="2">GNAT family N-acetyltransferase</fullName>
    </submittedName>
</protein>
<dbReference type="SUPFAM" id="SSF55729">
    <property type="entry name" value="Acyl-CoA N-acyltransferases (Nat)"/>
    <property type="match status" value="1"/>
</dbReference>
<evidence type="ECO:0000313" key="3">
    <source>
        <dbReference type="Proteomes" id="UP001596060"/>
    </source>
</evidence>
<name>A0ABW0NTN5_9HYPH</name>
<feature type="domain" description="BioF2-like acetyltransferase" evidence="1">
    <location>
        <begin position="193"/>
        <end position="327"/>
    </location>
</feature>
<evidence type="ECO:0000259" key="1">
    <source>
        <dbReference type="Pfam" id="PF13480"/>
    </source>
</evidence>
<evidence type="ECO:0000313" key="2">
    <source>
        <dbReference type="EMBL" id="MFC5503774.1"/>
    </source>
</evidence>
<accession>A0ABW0NTN5</accession>